<evidence type="ECO:0000313" key="8">
    <source>
        <dbReference type="EMBL" id="VDO10747.1"/>
    </source>
</evidence>
<dbReference type="STRING" id="102285.A0A0R3TUW3"/>
<dbReference type="OrthoDB" id="6283370at2759"/>
<feature type="region of interest" description="Disordered" evidence="6">
    <location>
        <begin position="121"/>
        <end position="172"/>
    </location>
</feature>
<dbReference type="PROSITE" id="PS51371">
    <property type="entry name" value="CBS"/>
    <property type="match status" value="1"/>
</dbReference>
<feature type="region of interest" description="Disordered" evidence="6">
    <location>
        <begin position="373"/>
        <end position="415"/>
    </location>
</feature>
<keyword evidence="2" id="KW-0677">Repeat</keyword>
<feature type="region of interest" description="Disordered" evidence="6">
    <location>
        <begin position="88"/>
        <end position="108"/>
    </location>
</feature>
<dbReference type="SMART" id="SM00116">
    <property type="entry name" value="CBS"/>
    <property type="match status" value="1"/>
</dbReference>
<dbReference type="AlphaFoldDB" id="A0A0R3TUW3"/>
<dbReference type="PANTHER" id="PTHR13780:SF35">
    <property type="entry name" value="LD22662P"/>
    <property type="match status" value="1"/>
</dbReference>
<evidence type="ECO:0000313" key="10">
    <source>
        <dbReference type="WBParaSite" id="HNAJ_0001157401-mRNA-1"/>
    </source>
</evidence>
<dbReference type="SUPFAM" id="SSF54631">
    <property type="entry name" value="CBS-domain pair"/>
    <property type="match status" value="1"/>
</dbReference>
<reference evidence="10" key="1">
    <citation type="submission" date="2016-04" db="UniProtKB">
        <authorList>
            <consortium name="WormBaseParasite"/>
        </authorList>
    </citation>
    <scope>IDENTIFICATION</scope>
</reference>
<feature type="compositionally biased region" description="Basic residues" evidence="6">
    <location>
        <begin position="385"/>
        <end position="404"/>
    </location>
</feature>
<evidence type="ECO:0000256" key="6">
    <source>
        <dbReference type="SAM" id="MobiDB-lite"/>
    </source>
</evidence>
<feature type="compositionally biased region" description="Low complexity" evidence="6">
    <location>
        <begin position="194"/>
        <end position="205"/>
    </location>
</feature>
<organism evidence="10">
    <name type="scientific">Rodentolepis nana</name>
    <name type="common">Dwarf tapeworm</name>
    <name type="synonym">Hymenolepis nana</name>
    <dbReference type="NCBI Taxonomy" id="102285"/>
    <lineage>
        <taxon>Eukaryota</taxon>
        <taxon>Metazoa</taxon>
        <taxon>Spiralia</taxon>
        <taxon>Lophotrochozoa</taxon>
        <taxon>Platyhelminthes</taxon>
        <taxon>Cestoda</taxon>
        <taxon>Eucestoda</taxon>
        <taxon>Cyclophyllidea</taxon>
        <taxon>Hymenolepididae</taxon>
        <taxon>Rodentolepis</taxon>
    </lineage>
</organism>
<name>A0A0R3TUW3_RODNA</name>
<dbReference type="Proteomes" id="UP000278807">
    <property type="component" value="Unassembled WGS sequence"/>
</dbReference>
<feature type="region of interest" description="Disordered" evidence="6">
    <location>
        <begin position="184"/>
        <end position="275"/>
    </location>
</feature>
<dbReference type="EMBL" id="UZAE01013646">
    <property type="protein sequence ID" value="VDO10747.1"/>
    <property type="molecule type" value="Genomic_DNA"/>
</dbReference>
<feature type="compositionally biased region" description="Basic residues" evidence="6">
    <location>
        <begin position="228"/>
        <end position="244"/>
    </location>
</feature>
<dbReference type="PANTHER" id="PTHR13780">
    <property type="entry name" value="AMP-ACTIVATED PROTEIN KINASE, GAMMA REGULATORY SUBUNIT"/>
    <property type="match status" value="1"/>
</dbReference>
<gene>
    <name evidence="8" type="ORF">HNAJ_LOCUS11564</name>
</gene>
<comment type="subunit">
    <text evidence="4">AMPK is a heterotrimer of an alpha catalytic subunit (PRKAA1 or PRKAA2), a beta (PRKAB1 or PRKAB2) and a gamma non-catalytic subunits (PRKAG1, PRKAG2 or PRKAG3). Interacts with FNIP1 and FNIP2.</text>
</comment>
<dbReference type="InterPro" id="IPR046342">
    <property type="entry name" value="CBS_dom_sf"/>
</dbReference>
<evidence type="ECO:0000259" key="7">
    <source>
        <dbReference type="PROSITE" id="PS51371"/>
    </source>
</evidence>
<dbReference type="Gene3D" id="3.10.580.10">
    <property type="entry name" value="CBS-domain"/>
    <property type="match status" value="1"/>
</dbReference>
<feature type="domain" description="CBS" evidence="7">
    <location>
        <begin position="464"/>
        <end position="524"/>
    </location>
</feature>
<comment type="similarity">
    <text evidence="1">Belongs to the 5'-AMP-activated protein kinase gamma subunit family.</text>
</comment>
<keyword evidence="9" id="KW-1185">Reference proteome</keyword>
<evidence type="ECO:0000256" key="2">
    <source>
        <dbReference type="ARBA" id="ARBA00022737"/>
    </source>
</evidence>
<proteinExistence type="inferred from homology"/>
<dbReference type="InterPro" id="IPR050511">
    <property type="entry name" value="AMPK_gamma/SDS23_families"/>
</dbReference>
<evidence type="ECO:0000256" key="5">
    <source>
        <dbReference type="PROSITE-ProRule" id="PRU00703"/>
    </source>
</evidence>
<keyword evidence="3 5" id="KW-0129">CBS domain</keyword>
<sequence length="576" mass="63647">MSEVIPIRSVAPVNLSNTLDSKSNHVGRFVVLKATVSNTNEETPTAAGLDLPALDDTRLDNDTMTTSGPPESHYWTVSGGKEVLLTAPGARRVHDSRPASGGPNRPMHTRFRQFFVENLRSSRQRTHSEQQSNSKGGRTPQPPSESPNKLKLPTVKFSGVGLPPHAHTITAGTGPAVARALLQSTQRAKDDGSIESSGNSGLSSSPLHYPSISLNSVNDSDGGGSYKGSKKRLKSTHKMMKKLLKISSNQKKQGDDYGDLPDPSKLPREMPQSSLEFTQTRLKNAPRRNRFGECEWLVKPGRERDSGANFPIRTAQVGSQLASLKRFLKLSPYSSNPSANYGQKGPSGDVIPRVLPQVEAKSEELLLSAFSRSLSNSSHGSSQHSHSHHHRHHHHHHRGHHGHHSRETNPTTLTRVTENRRYLMFTKASPFRSPYDFMQTRGKGLHESEVYTVLFRHTTCYELMPESAKLVTLDSMLPVGKAFRALCENGIRAAPVWNSETQTFSGVLTINDFLEMLTYCWRKLIGNNSSTSSGNSNTSALEASEKISIEELETMSIKKWKGLRLVTVEALQKEIY</sequence>
<feature type="compositionally biased region" description="Low complexity" evidence="6">
    <location>
        <begin position="373"/>
        <end position="384"/>
    </location>
</feature>
<evidence type="ECO:0000256" key="1">
    <source>
        <dbReference type="ARBA" id="ARBA00006750"/>
    </source>
</evidence>
<dbReference type="InterPro" id="IPR000644">
    <property type="entry name" value="CBS_dom"/>
</dbReference>
<protein>
    <submittedName>
        <fullName evidence="10">CBS domain-containing protein</fullName>
    </submittedName>
</protein>
<evidence type="ECO:0000256" key="4">
    <source>
        <dbReference type="ARBA" id="ARBA00025878"/>
    </source>
</evidence>
<reference evidence="8 9" key="2">
    <citation type="submission" date="2018-11" db="EMBL/GenBank/DDBJ databases">
        <authorList>
            <consortium name="Pathogen Informatics"/>
        </authorList>
    </citation>
    <scope>NUCLEOTIDE SEQUENCE [LARGE SCALE GENOMIC DNA]</scope>
</reference>
<evidence type="ECO:0000313" key="9">
    <source>
        <dbReference type="Proteomes" id="UP000278807"/>
    </source>
</evidence>
<evidence type="ECO:0000256" key="3">
    <source>
        <dbReference type="ARBA" id="ARBA00023122"/>
    </source>
</evidence>
<dbReference type="WBParaSite" id="HNAJ_0001157401-mRNA-1">
    <property type="protein sequence ID" value="HNAJ_0001157401-mRNA-1"/>
    <property type="gene ID" value="HNAJ_0001157401"/>
</dbReference>
<accession>A0A0R3TUW3</accession>